<feature type="repeat" description="PPR" evidence="2">
    <location>
        <begin position="75"/>
        <end position="109"/>
    </location>
</feature>
<proteinExistence type="predicted"/>
<evidence type="ECO:0000313" key="4">
    <source>
        <dbReference type="Proteomes" id="UP000594638"/>
    </source>
</evidence>
<feature type="repeat" description="PPR" evidence="2">
    <location>
        <begin position="372"/>
        <end position="402"/>
    </location>
</feature>
<dbReference type="InterPro" id="IPR002885">
    <property type="entry name" value="PPR_rpt"/>
</dbReference>
<feature type="repeat" description="PPR" evidence="2">
    <location>
        <begin position="176"/>
        <end position="210"/>
    </location>
</feature>
<dbReference type="PROSITE" id="PS51375">
    <property type="entry name" value="PPR"/>
    <property type="match status" value="7"/>
</dbReference>
<dbReference type="Pfam" id="PF20431">
    <property type="entry name" value="E_motif"/>
    <property type="match status" value="1"/>
</dbReference>
<dbReference type="PANTHER" id="PTHR47926:SF347">
    <property type="entry name" value="PENTATRICOPEPTIDE REPEAT-CONTAINING PROTEIN"/>
    <property type="match status" value="1"/>
</dbReference>
<keyword evidence="4" id="KW-1185">Reference proteome</keyword>
<feature type="repeat" description="PPR" evidence="2">
    <location>
        <begin position="540"/>
        <end position="570"/>
    </location>
</feature>
<dbReference type="NCBIfam" id="TIGR00756">
    <property type="entry name" value="PPR"/>
    <property type="match status" value="7"/>
</dbReference>
<dbReference type="EMBL" id="CACTIH010000524">
    <property type="protein sequence ID" value="CAA2961296.1"/>
    <property type="molecule type" value="Genomic_DNA"/>
</dbReference>
<evidence type="ECO:0000256" key="1">
    <source>
        <dbReference type="ARBA" id="ARBA00022737"/>
    </source>
</evidence>
<dbReference type="InterPro" id="IPR011990">
    <property type="entry name" value="TPR-like_helical_dom_sf"/>
</dbReference>
<reference evidence="3 4" key="1">
    <citation type="submission" date="2019-12" db="EMBL/GenBank/DDBJ databases">
        <authorList>
            <person name="Alioto T."/>
            <person name="Alioto T."/>
            <person name="Gomez Garrido J."/>
        </authorList>
    </citation>
    <scope>NUCLEOTIDE SEQUENCE [LARGE SCALE GENOMIC DNA]</scope>
</reference>
<dbReference type="OrthoDB" id="1248375at2759"/>
<organism evidence="3 4">
    <name type="scientific">Olea europaea subsp. europaea</name>
    <dbReference type="NCBI Taxonomy" id="158383"/>
    <lineage>
        <taxon>Eukaryota</taxon>
        <taxon>Viridiplantae</taxon>
        <taxon>Streptophyta</taxon>
        <taxon>Embryophyta</taxon>
        <taxon>Tracheophyta</taxon>
        <taxon>Spermatophyta</taxon>
        <taxon>Magnoliopsida</taxon>
        <taxon>eudicotyledons</taxon>
        <taxon>Gunneridae</taxon>
        <taxon>Pentapetalae</taxon>
        <taxon>asterids</taxon>
        <taxon>lamiids</taxon>
        <taxon>Lamiales</taxon>
        <taxon>Oleaceae</taxon>
        <taxon>Oleeae</taxon>
        <taxon>Olea</taxon>
    </lineage>
</organism>
<feature type="repeat" description="PPR" evidence="2">
    <location>
        <begin position="404"/>
        <end position="438"/>
    </location>
</feature>
<dbReference type="PANTHER" id="PTHR47926">
    <property type="entry name" value="PENTATRICOPEPTIDE REPEAT-CONTAINING PROTEIN"/>
    <property type="match status" value="1"/>
</dbReference>
<comment type="caution">
    <text evidence="3">The sequence shown here is derived from an EMBL/GenBank/DDBJ whole genome shotgun (WGS) entry which is preliminary data.</text>
</comment>
<dbReference type="AlphaFoldDB" id="A0A8S0Q885"/>
<dbReference type="GO" id="GO:0009451">
    <property type="term" value="P:RNA modification"/>
    <property type="evidence" value="ECO:0007669"/>
    <property type="project" value="InterPro"/>
</dbReference>
<dbReference type="Gramene" id="OE9A089620T1">
    <property type="protein sequence ID" value="OE9A089620C1"/>
    <property type="gene ID" value="OE9A089620"/>
</dbReference>
<evidence type="ECO:0000313" key="3">
    <source>
        <dbReference type="EMBL" id="CAA2961296.1"/>
    </source>
</evidence>
<dbReference type="SUPFAM" id="SSF48452">
    <property type="entry name" value="TPR-like"/>
    <property type="match status" value="1"/>
</dbReference>
<dbReference type="GO" id="GO:0003723">
    <property type="term" value="F:RNA binding"/>
    <property type="evidence" value="ECO:0007669"/>
    <property type="project" value="InterPro"/>
</dbReference>
<dbReference type="Gene3D" id="1.25.40.10">
    <property type="entry name" value="Tetratricopeptide repeat domain"/>
    <property type="match status" value="6"/>
</dbReference>
<gene>
    <name evidence="3" type="ORF">OLEA9_A089620</name>
</gene>
<dbReference type="Pfam" id="PF01535">
    <property type="entry name" value="PPR"/>
    <property type="match status" value="7"/>
</dbReference>
<feature type="repeat" description="PPR" evidence="2">
    <location>
        <begin position="505"/>
        <end position="539"/>
    </location>
</feature>
<dbReference type="FunFam" id="1.25.40.10:FF:000158">
    <property type="entry name" value="pentatricopeptide repeat-containing protein At2g33680"/>
    <property type="match status" value="1"/>
</dbReference>
<protein>
    <submittedName>
        <fullName evidence="3">Pentatricopeptide repeat-containing At2g13600-like</fullName>
    </submittedName>
</protein>
<feature type="repeat" description="PPR" evidence="2">
    <location>
        <begin position="341"/>
        <end position="371"/>
    </location>
</feature>
<dbReference type="Pfam" id="PF13041">
    <property type="entry name" value="PPR_2"/>
    <property type="match status" value="3"/>
</dbReference>
<accession>A0A8S0Q885</accession>
<dbReference type="InterPro" id="IPR046848">
    <property type="entry name" value="E_motif"/>
</dbReference>
<dbReference type="Proteomes" id="UP000594638">
    <property type="component" value="Unassembled WGS sequence"/>
</dbReference>
<dbReference type="GO" id="GO:0099402">
    <property type="term" value="P:plant organ development"/>
    <property type="evidence" value="ECO:0007669"/>
    <property type="project" value="UniProtKB-ARBA"/>
</dbReference>
<keyword evidence="1" id="KW-0677">Repeat</keyword>
<name>A0A8S0Q885_OLEEU</name>
<dbReference type="InterPro" id="IPR046960">
    <property type="entry name" value="PPR_At4g14850-like_plant"/>
</dbReference>
<sequence>MNPWAPSGKMSKPAFSWPWKHQRWKKNPIPDSILYKNSSASNPNIISANQTITYYCQTGQLEEARNMFNTMLQRTVVSWNAMVTGYSKWNRYPEAMNLISLMHHSNVKLNETTISSSLSVCARSWSLTNGKEIHGLVLKSGHEEFLLVGSALLYLYASCYEITEAKRVFDELCEKNELVWSLMLVGFVQCSFLSEALKVFEEMPRRGVVEWTTLISGYAKSEGGCQKALKLFKMMRKSGEAVPNEFTLDSVVRACGRLMDLWEGKVVHGLLIKLGFEFECSITGALIGFYIGCEVVDDAKRVYDGKLNPCLSNTNLLVGGLIEIGRMEEAELIFGRMVERNPETYNLMIKAYAMCGRIEDSKKLFTEMPVRILATINTMISVYARNGEIDKALELFEETKGERNPVTWNSMISGYIQNDRHENALKLYLTMRRQSISQTRSTFSALFHACAFLGSLQQGQLLHAHLAKTPFETNVYVGTALTDMYSKCGSIEDARASFSCVSSPNVAAWTALINGHAHHGLGSDAVSLFNLMLERGMDPNAATFVSVLSACTRAGLVDEGMSFFRLMKEQYGIIPTLEHFTCVVDLLGRSGNLLEAEKLIEEMPIEPDKILLIAFLNACWFWMDMEVGERVAEKIFSLDPKPTSACVIMSNMYSGSGKWREKMKVRNELRDLEFKKVPGCSWIQLNHRVHVFSADDRTHPCCNTIYATMERLMTNVNYSVQLDFISSQLTEFST</sequence>
<evidence type="ECO:0000256" key="2">
    <source>
        <dbReference type="PROSITE-ProRule" id="PRU00708"/>
    </source>
</evidence>